<accession>A0A7R9WRE9</accession>
<dbReference type="AlphaFoldDB" id="A0A7R9WRE9"/>
<reference evidence="1" key="1">
    <citation type="submission" date="2021-01" db="EMBL/GenBank/DDBJ databases">
        <authorList>
            <person name="Corre E."/>
            <person name="Pelletier E."/>
            <person name="Niang G."/>
            <person name="Scheremetjew M."/>
            <person name="Finn R."/>
            <person name="Kale V."/>
            <person name="Holt S."/>
            <person name="Cochrane G."/>
            <person name="Meng A."/>
            <person name="Brown T."/>
            <person name="Cohen L."/>
        </authorList>
    </citation>
    <scope>NUCLEOTIDE SEQUENCE</scope>
    <source>
        <strain evidence="1">CCMP3328</strain>
    </source>
</reference>
<dbReference type="EMBL" id="HBEF01008015">
    <property type="protein sequence ID" value="CAD8332943.1"/>
    <property type="molecule type" value="Transcribed_RNA"/>
</dbReference>
<proteinExistence type="predicted"/>
<evidence type="ECO:0000313" key="1">
    <source>
        <dbReference type="EMBL" id="CAD8332943.1"/>
    </source>
</evidence>
<gene>
    <name evidence="1" type="ORF">CAUS1442_LOCUS5044</name>
</gene>
<sequence>MLYFGCRLYEPTHVTIAGGCVIDDARVHGHYGVFSTVTIKKCHLSGVLHPQCSVVGAMEAFATKEDARLMEHGPQHVIMDVGDDSTNVEALQLDDCSPAEHAV</sequence>
<name>A0A7R9WRE9_9STRA</name>
<protein>
    <submittedName>
        <fullName evidence="1">Uncharacterized protein</fullName>
    </submittedName>
</protein>
<organism evidence="1">
    <name type="scientific">Craspedostauros australis</name>
    <dbReference type="NCBI Taxonomy" id="1486917"/>
    <lineage>
        <taxon>Eukaryota</taxon>
        <taxon>Sar</taxon>
        <taxon>Stramenopiles</taxon>
        <taxon>Ochrophyta</taxon>
        <taxon>Bacillariophyta</taxon>
        <taxon>Bacillariophyceae</taxon>
        <taxon>Bacillariophycidae</taxon>
        <taxon>Naviculales</taxon>
        <taxon>Naviculaceae</taxon>
        <taxon>Craspedostauros</taxon>
    </lineage>
</organism>